<gene>
    <name evidence="2" type="ORF">METZ01_LOCUS309091</name>
</gene>
<feature type="non-terminal residue" evidence="2">
    <location>
        <position position="61"/>
    </location>
</feature>
<accession>A0A382N7Q0</accession>
<dbReference type="InterPro" id="IPR052048">
    <property type="entry name" value="ST_Response_Regulator"/>
</dbReference>
<evidence type="ECO:0000259" key="1">
    <source>
        <dbReference type="PROSITE" id="PS50110"/>
    </source>
</evidence>
<dbReference type="AlphaFoldDB" id="A0A382N7Q0"/>
<dbReference type="PANTHER" id="PTHR43228:SF1">
    <property type="entry name" value="TWO-COMPONENT RESPONSE REGULATOR ARR22"/>
    <property type="match status" value="1"/>
</dbReference>
<proteinExistence type="predicted"/>
<dbReference type="InterPro" id="IPR001789">
    <property type="entry name" value="Sig_transdc_resp-reg_receiver"/>
</dbReference>
<feature type="domain" description="Response regulatory" evidence="1">
    <location>
        <begin position="8"/>
        <end position="61"/>
    </location>
</feature>
<evidence type="ECO:0000313" key="2">
    <source>
        <dbReference type="EMBL" id="SVC56237.1"/>
    </source>
</evidence>
<dbReference type="PANTHER" id="PTHR43228">
    <property type="entry name" value="TWO-COMPONENT RESPONSE REGULATOR"/>
    <property type="match status" value="1"/>
</dbReference>
<dbReference type="Pfam" id="PF00072">
    <property type="entry name" value="Response_reg"/>
    <property type="match status" value="1"/>
</dbReference>
<organism evidence="2">
    <name type="scientific">marine metagenome</name>
    <dbReference type="NCBI Taxonomy" id="408172"/>
    <lineage>
        <taxon>unclassified sequences</taxon>
        <taxon>metagenomes</taxon>
        <taxon>ecological metagenomes</taxon>
    </lineage>
</organism>
<name>A0A382N7Q0_9ZZZZ</name>
<protein>
    <recommendedName>
        <fullName evidence="1">Response regulatory domain-containing protein</fullName>
    </recommendedName>
</protein>
<sequence length="61" mass="6926">MATYDGKKALIVDDFPTARRLIKETLQEIGFECLEAADVDQALKLFNEEEVDFVIADTFMP</sequence>
<dbReference type="InterPro" id="IPR011006">
    <property type="entry name" value="CheY-like_superfamily"/>
</dbReference>
<dbReference type="SUPFAM" id="SSF52172">
    <property type="entry name" value="CheY-like"/>
    <property type="match status" value="1"/>
</dbReference>
<dbReference type="GO" id="GO:0000160">
    <property type="term" value="P:phosphorelay signal transduction system"/>
    <property type="evidence" value="ECO:0007669"/>
    <property type="project" value="InterPro"/>
</dbReference>
<dbReference type="PROSITE" id="PS50110">
    <property type="entry name" value="RESPONSE_REGULATORY"/>
    <property type="match status" value="1"/>
</dbReference>
<dbReference type="Gene3D" id="3.40.50.2300">
    <property type="match status" value="1"/>
</dbReference>
<reference evidence="2" key="1">
    <citation type="submission" date="2018-05" db="EMBL/GenBank/DDBJ databases">
        <authorList>
            <person name="Lanie J.A."/>
            <person name="Ng W.-L."/>
            <person name="Kazmierczak K.M."/>
            <person name="Andrzejewski T.M."/>
            <person name="Davidsen T.M."/>
            <person name="Wayne K.J."/>
            <person name="Tettelin H."/>
            <person name="Glass J.I."/>
            <person name="Rusch D."/>
            <person name="Podicherti R."/>
            <person name="Tsui H.-C.T."/>
            <person name="Winkler M.E."/>
        </authorList>
    </citation>
    <scope>NUCLEOTIDE SEQUENCE</scope>
</reference>
<dbReference type="EMBL" id="UINC01098033">
    <property type="protein sequence ID" value="SVC56237.1"/>
    <property type="molecule type" value="Genomic_DNA"/>
</dbReference>